<proteinExistence type="predicted"/>
<gene>
    <name evidence="1" type="ORF">NOSIN_00350</name>
</gene>
<dbReference type="OrthoDB" id="3430060at2"/>
<evidence type="ECO:0000313" key="1">
    <source>
        <dbReference type="EMBL" id="OOC52476.1"/>
    </source>
</evidence>
<evidence type="ECO:0000313" key="2">
    <source>
        <dbReference type="Proteomes" id="UP000189004"/>
    </source>
</evidence>
<protein>
    <submittedName>
        <fullName evidence="1">Uncharacterized protein</fullName>
    </submittedName>
</protein>
<dbReference type="EMBL" id="MCOK01000001">
    <property type="protein sequence ID" value="OOC52476.1"/>
    <property type="molecule type" value="Genomic_DNA"/>
</dbReference>
<dbReference type="RefSeq" id="WP_077688819.1">
    <property type="nucleotide sequence ID" value="NZ_MCOK01000001.1"/>
</dbReference>
<comment type="caution">
    <text evidence="1">The sequence shown here is derived from an EMBL/GenBank/DDBJ whole genome shotgun (WGS) entry which is preliminary data.</text>
</comment>
<reference evidence="2" key="1">
    <citation type="submission" date="2016-08" db="EMBL/GenBank/DDBJ databases">
        <authorList>
            <person name="Tokovenko B."/>
            <person name="Kalinowski J."/>
        </authorList>
    </citation>
    <scope>NUCLEOTIDE SEQUENCE [LARGE SCALE GENOMIC DNA]</scope>
    <source>
        <strain evidence="2">UTMC102</strain>
    </source>
</reference>
<dbReference type="AlphaFoldDB" id="A0A1V3BWC2"/>
<dbReference type="Proteomes" id="UP000189004">
    <property type="component" value="Unassembled WGS sequence"/>
</dbReference>
<accession>A0A1V3BWC2</accession>
<name>A0A1V3BWC2_9ACTN</name>
<keyword evidence="2" id="KW-1185">Reference proteome</keyword>
<organism evidence="1 2">
    <name type="scientific">Nocardiopsis sinuspersici</name>
    <dbReference type="NCBI Taxonomy" id="501010"/>
    <lineage>
        <taxon>Bacteria</taxon>
        <taxon>Bacillati</taxon>
        <taxon>Actinomycetota</taxon>
        <taxon>Actinomycetes</taxon>
        <taxon>Streptosporangiales</taxon>
        <taxon>Nocardiopsidaceae</taxon>
        <taxon>Nocardiopsis</taxon>
    </lineage>
</organism>
<dbReference type="STRING" id="501010.NOSIN_00350"/>
<sequence>MYDDFEPTRDALSDIEDLLTARQHSPRFWDADAAEQVTGADPFEHPSWDVYEALAEDGWDDPAEAIEVRELLADDIRLAPLADTPTGRPRVRPVDAVLVDRPTPEEELHTHLLALVAEIDGEQGVSAWAA</sequence>